<accession>A0A388KBQ3</accession>
<comment type="similarity">
    <text evidence="1 7">Belongs to the glyceraldehyde-3-phosphate dehydrogenase family.</text>
</comment>
<evidence type="ECO:0000256" key="6">
    <source>
        <dbReference type="ARBA" id="ARBA00023152"/>
    </source>
</evidence>
<comment type="subunit">
    <text evidence="2">Homotetramer.</text>
</comment>
<keyword evidence="4" id="KW-0560">Oxidoreductase</keyword>
<dbReference type="InterPro" id="IPR020831">
    <property type="entry name" value="GlycerAld/Erythrose_P_DH"/>
</dbReference>
<dbReference type="InterPro" id="IPR020828">
    <property type="entry name" value="GlycerAld_3-P_DH_NAD(P)-bd"/>
</dbReference>
<proteinExistence type="inferred from homology"/>
<feature type="signal peptide" evidence="9">
    <location>
        <begin position="1"/>
        <end position="20"/>
    </location>
</feature>
<evidence type="ECO:0000256" key="8">
    <source>
        <dbReference type="SAM" id="MobiDB-lite"/>
    </source>
</evidence>
<evidence type="ECO:0000256" key="4">
    <source>
        <dbReference type="ARBA" id="ARBA00023002"/>
    </source>
</evidence>
<dbReference type="PANTHER" id="PTHR10836">
    <property type="entry name" value="GLYCERALDEHYDE 3-PHOSPHATE DEHYDROGENASE"/>
    <property type="match status" value="1"/>
</dbReference>
<dbReference type="OrthoDB" id="1152826at2759"/>
<dbReference type="InterPro" id="IPR020830">
    <property type="entry name" value="GlycerAld_3-P_DH_AS"/>
</dbReference>
<reference evidence="11 12" key="1">
    <citation type="journal article" date="2018" name="Cell">
        <title>The Chara Genome: Secondary Complexity and Implications for Plant Terrestrialization.</title>
        <authorList>
            <person name="Nishiyama T."/>
            <person name="Sakayama H."/>
            <person name="Vries J.D."/>
            <person name="Buschmann H."/>
            <person name="Saint-Marcoux D."/>
            <person name="Ullrich K.K."/>
            <person name="Haas F.B."/>
            <person name="Vanderstraeten L."/>
            <person name="Becker D."/>
            <person name="Lang D."/>
            <person name="Vosolsobe S."/>
            <person name="Rombauts S."/>
            <person name="Wilhelmsson P.K.I."/>
            <person name="Janitza P."/>
            <person name="Kern R."/>
            <person name="Heyl A."/>
            <person name="Rumpler F."/>
            <person name="Villalobos L.I.A.C."/>
            <person name="Clay J.M."/>
            <person name="Skokan R."/>
            <person name="Toyoda A."/>
            <person name="Suzuki Y."/>
            <person name="Kagoshima H."/>
            <person name="Schijlen E."/>
            <person name="Tajeshwar N."/>
            <person name="Catarino B."/>
            <person name="Hetherington A.J."/>
            <person name="Saltykova A."/>
            <person name="Bonnot C."/>
            <person name="Breuninger H."/>
            <person name="Symeonidi A."/>
            <person name="Radhakrishnan G.V."/>
            <person name="Van Nieuwerburgh F."/>
            <person name="Deforce D."/>
            <person name="Chang C."/>
            <person name="Karol K.G."/>
            <person name="Hedrich R."/>
            <person name="Ulvskov P."/>
            <person name="Glockner G."/>
            <person name="Delwiche C.F."/>
            <person name="Petrasek J."/>
            <person name="Van de Peer Y."/>
            <person name="Friml J."/>
            <person name="Beilby M."/>
            <person name="Dolan L."/>
            <person name="Kohara Y."/>
            <person name="Sugano S."/>
            <person name="Fujiyama A."/>
            <person name="Delaux P.-M."/>
            <person name="Quint M."/>
            <person name="TheiBen G."/>
            <person name="Hagemann M."/>
            <person name="Harholt J."/>
            <person name="Dunand C."/>
            <person name="Zachgo S."/>
            <person name="Langdale J."/>
            <person name="Maumus F."/>
            <person name="Straeten D.V.D."/>
            <person name="Gould S.B."/>
            <person name="Rensing S.A."/>
        </authorList>
    </citation>
    <scope>NUCLEOTIDE SEQUENCE [LARGE SCALE GENOMIC DNA]</scope>
    <source>
        <strain evidence="11 12">S276</strain>
    </source>
</reference>
<dbReference type="GO" id="GO:0004365">
    <property type="term" value="F:glyceraldehyde-3-phosphate dehydrogenase (NAD+) (phosphorylating) activity"/>
    <property type="evidence" value="ECO:0007669"/>
    <property type="project" value="UniProtKB-EC"/>
</dbReference>
<organism evidence="11 12">
    <name type="scientific">Chara braunii</name>
    <name type="common">Braun's stonewort</name>
    <dbReference type="NCBI Taxonomy" id="69332"/>
    <lineage>
        <taxon>Eukaryota</taxon>
        <taxon>Viridiplantae</taxon>
        <taxon>Streptophyta</taxon>
        <taxon>Charophyceae</taxon>
        <taxon>Charales</taxon>
        <taxon>Characeae</taxon>
        <taxon>Chara</taxon>
    </lineage>
</organism>
<gene>
    <name evidence="11" type="ORF">CBR_g594</name>
</gene>
<dbReference type="PRINTS" id="PR00078">
    <property type="entry name" value="G3PDHDRGNASE"/>
</dbReference>
<keyword evidence="9" id="KW-0732">Signal</keyword>
<dbReference type="GO" id="GO:0006096">
    <property type="term" value="P:glycolytic process"/>
    <property type="evidence" value="ECO:0007669"/>
    <property type="project" value="UniProtKB-KW"/>
</dbReference>
<keyword evidence="12" id="KW-1185">Reference proteome</keyword>
<dbReference type="Pfam" id="PF02800">
    <property type="entry name" value="Gp_dh_C"/>
    <property type="match status" value="1"/>
</dbReference>
<keyword evidence="6" id="KW-0324">Glycolysis</keyword>
<evidence type="ECO:0000256" key="9">
    <source>
        <dbReference type="SAM" id="SignalP"/>
    </source>
</evidence>
<feature type="compositionally biased region" description="Basic residues" evidence="8">
    <location>
        <begin position="90"/>
        <end position="99"/>
    </location>
</feature>
<dbReference type="InterPro" id="IPR020829">
    <property type="entry name" value="GlycerAld_3-P_DH_cat"/>
</dbReference>
<protein>
    <recommendedName>
        <fullName evidence="3">glyceraldehyde-3-phosphate dehydrogenase (phosphorylating)</fullName>
        <ecNumber evidence="3">1.2.1.12</ecNumber>
    </recommendedName>
</protein>
<dbReference type="PANTHER" id="PTHR10836:SF76">
    <property type="entry name" value="GLYCERALDEHYDE-3-PHOSPHATE DEHYDROGENASE-RELATED"/>
    <property type="match status" value="1"/>
</dbReference>
<evidence type="ECO:0000313" key="11">
    <source>
        <dbReference type="EMBL" id="GBG67459.1"/>
    </source>
</evidence>
<dbReference type="Proteomes" id="UP000265515">
    <property type="component" value="Unassembled WGS sequence"/>
</dbReference>
<feature type="domain" description="Glyceraldehyde 3-phosphate dehydrogenase NAD(P) binding" evidence="10">
    <location>
        <begin position="118"/>
        <end position="267"/>
    </location>
</feature>
<evidence type="ECO:0000259" key="10">
    <source>
        <dbReference type="SMART" id="SM00846"/>
    </source>
</evidence>
<name>A0A388KBQ3_CHABU</name>
<evidence type="ECO:0000256" key="5">
    <source>
        <dbReference type="ARBA" id="ARBA00023027"/>
    </source>
</evidence>
<evidence type="ECO:0000256" key="3">
    <source>
        <dbReference type="ARBA" id="ARBA00013119"/>
    </source>
</evidence>
<dbReference type="CDD" id="cd18126">
    <property type="entry name" value="GAPDH_I_C"/>
    <property type="match status" value="1"/>
</dbReference>
<dbReference type="Gene3D" id="3.40.50.720">
    <property type="entry name" value="NAD(P)-binding Rossmann-like Domain"/>
    <property type="match status" value="1"/>
</dbReference>
<dbReference type="SUPFAM" id="SSF51735">
    <property type="entry name" value="NAD(P)-binding Rossmann-fold domains"/>
    <property type="match status" value="1"/>
</dbReference>
<dbReference type="SUPFAM" id="SSF55347">
    <property type="entry name" value="Glyceraldehyde-3-phosphate dehydrogenase-like, C-terminal domain"/>
    <property type="match status" value="1"/>
</dbReference>
<evidence type="ECO:0000256" key="7">
    <source>
        <dbReference type="RuleBase" id="RU000397"/>
    </source>
</evidence>
<dbReference type="EC" id="1.2.1.12" evidence="3"/>
<feature type="region of interest" description="Disordered" evidence="8">
    <location>
        <begin position="79"/>
        <end position="115"/>
    </location>
</feature>
<dbReference type="Gene3D" id="3.30.360.10">
    <property type="entry name" value="Dihydrodipicolinate Reductase, domain 2"/>
    <property type="match status" value="1"/>
</dbReference>
<dbReference type="GO" id="GO:0051287">
    <property type="term" value="F:NAD binding"/>
    <property type="evidence" value="ECO:0007669"/>
    <property type="project" value="InterPro"/>
</dbReference>
<dbReference type="OMA" id="MTEYMAY"/>
<dbReference type="AlphaFoldDB" id="A0A388KBQ3"/>
<keyword evidence="5" id="KW-0520">NAD</keyword>
<dbReference type="STRING" id="69332.A0A388KBQ3"/>
<dbReference type="PROSITE" id="PS00071">
    <property type="entry name" value="GAPDH"/>
    <property type="match status" value="1"/>
</dbReference>
<comment type="caution">
    <text evidence="11">The sequence shown here is derived from an EMBL/GenBank/DDBJ whole genome shotgun (WGS) entry which is preliminary data.</text>
</comment>
<evidence type="ECO:0000256" key="1">
    <source>
        <dbReference type="ARBA" id="ARBA00007406"/>
    </source>
</evidence>
<dbReference type="Gramene" id="GBG67459">
    <property type="protein sequence ID" value="GBG67459"/>
    <property type="gene ID" value="CBR_g594"/>
</dbReference>
<sequence>MAAGLSLAFCSVAVAPGVAAAGGVSARESSQGGARIHRACVVKAGHCDFLFSDSLMGVSSKSMSASESSFCGLSKFDGPCSSSRLEGRRSSRARLTPRARTKEVSSPVKKGSASTVRPRVGINGFGRIGRLVLRTIMERGDMEVVAVNDPFVMTEYMAYMFKYDSTHGPFRGDVRAADNETLIIDGHRVAVHNCRNPSEIPWGEYGLDFVIEATGAFTTLEKASAHLKAGAQRVVITAPSADAPMFVVGVNERSYSPEMSIVSNASCTTNCLAPIAKRTVDGPSAKDWRGGRGASQNIIPSSTGAAKAVGKVLPELNGKLTGMAFRVPTPDVSVVDLTVRLKTPASYEMIKAAMKIAAEGPMKGILGYTEDAVVSTDFVGDSRSSIFDASAGISLSDTFAKVVAWYDNEWGYSCRVADLIKHIANVAAHARTAN</sequence>
<evidence type="ECO:0000256" key="2">
    <source>
        <dbReference type="ARBA" id="ARBA00011881"/>
    </source>
</evidence>
<dbReference type="InterPro" id="IPR036291">
    <property type="entry name" value="NAD(P)-bd_dom_sf"/>
</dbReference>
<dbReference type="FunFam" id="3.40.50.720:FF:000020">
    <property type="entry name" value="Glyceraldehyde-3-phosphate dehydrogenase"/>
    <property type="match status" value="1"/>
</dbReference>
<dbReference type="CDD" id="cd05214">
    <property type="entry name" value="GAPDH_I_N"/>
    <property type="match status" value="1"/>
</dbReference>
<feature type="chain" id="PRO_5017217818" description="glyceraldehyde-3-phosphate dehydrogenase (phosphorylating)" evidence="9">
    <location>
        <begin position="21"/>
        <end position="434"/>
    </location>
</feature>
<evidence type="ECO:0000313" key="12">
    <source>
        <dbReference type="Proteomes" id="UP000265515"/>
    </source>
</evidence>
<dbReference type="FunFam" id="3.30.360.10:FF:000001">
    <property type="entry name" value="Glyceraldehyde-3-phosphate dehydrogenase"/>
    <property type="match status" value="1"/>
</dbReference>
<dbReference type="Pfam" id="PF00044">
    <property type="entry name" value="Gp_dh_N"/>
    <property type="match status" value="1"/>
</dbReference>
<dbReference type="SMART" id="SM00846">
    <property type="entry name" value="Gp_dh_N"/>
    <property type="match status" value="1"/>
</dbReference>
<dbReference type="EMBL" id="BFEA01000088">
    <property type="protein sequence ID" value="GBG67459.1"/>
    <property type="molecule type" value="Genomic_DNA"/>
</dbReference>